<dbReference type="InterPro" id="IPR007751">
    <property type="entry name" value="DUF676_lipase-like"/>
</dbReference>
<comment type="caution">
    <text evidence="4">The sequence shown here is derived from an EMBL/GenBank/DDBJ whole genome shotgun (WGS) entry which is preliminary data.</text>
</comment>
<feature type="domain" description="DUF676" evidence="3">
    <location>
        <begin position="166"/>
        <end position="219"/>
    </location>
</feature>
<gene>
    <name evidence="4" type="ORF">IFR04_005554</name>
</gene>
<dbReference type="InterPro" id="IPR029058">
    <property type="entry name" value="AB_hydrolase_fold"/>
</dbReference>
<dbReference type="Pfam" id="PF05057">
    <property type="entry name" value="DUF676"/>
    <property type="match status" value="1"/>
</dbReference>
<dbReference type="EMBL" id="JAFJYH010000067">
    <property type="protein sequence ID" value="KAG4421371.1"/>
    <property type="molecule type" value="Genomic_DNA"/>
</dbReference>
<accession>A0A8H7TM01</accession>
<feature type="region of interest" description="Disordered" evidence="2">
    <location>
        <begin position="64"/>
        <end position="84"/>
    </location>
</feature>
<dbReference type="SUPFAM" id="SSF53474">
    <property type="entry name" value="alpha/beta-Hydrolases"/>
    <property type="match status" value="1"/>
</dbReference>
<name>A0A8H7TM01_9HELO</name>
<evidence type="ECO:0000313" key="4">
    <source>
        <dbReference type="EMBL" id="KAG4421371.1"/>
    </source>
</evidence>
<dbReference type="Proteomes" id="UP000664132">
    <property type="component" value="Unassembled WGS sequence"/>
</dbReference>
<dbReference type="PANTHER" id="PTHR11440">
    <property type="entry name" value="LECITHIN-CHOLESTEROL ACYLTRANSFERASE-RELATED"/>
    <property type="match status" value="1"/>
</dbReference>
<dbReference type="AlphaFoldDB" id="A0A8H7TM01"/>
<evidence type="ECO:0000256" key="1">
    <source>
        <dbReference type="ARBA" id="ARBA00007920"/>
    </source>
</evidence>
<reference evidence="4" key="1">
    <citation type="submission" date="2021-02" db="EMBL/GenBank/DDBJ databases">
        <title>Genome sequence Cadophora malorum strain M34.</title>
        <authorList>
            <person name="Stefanovic E."/>
            <person name="Vu D."/>
            <person name="Scully C."/>
            <person name="Dijksterhuis J."/>
            <person name="Roader J."/>
            <person name="Houbraken J."/>
        </authorList>
    </citation>
    <scope>NUCLEOTIDE SEQUENCE</scope>
    <source>
        <strain evidence="4">M34</strain>
    </source>
</reference>
<comment type="similarity">
    <text evidence="1">Belongs to the putative lipase ROG1 family.</text>
</comment>
<proteinExistence type="inferred from homology"/>
<dbReference type="Gene3D" id="3.40.50.1820">
    <property type="entry name" value="alpha/beta hydrolase"/>
    <property type="match status" value="1"/>
</dbReference>
<evidence type="ECO:0000313" key="5">
    <source>
        <dbReference type="Proteomes" id="UP000664132"/>
    </source>
</evidence>
<keyword evidence="5" id="KW-1185">Reference proteome</keyword>
<dbReference type="OrthoDB" id="5592486at2759"/>
<evidence type="ECO:0000259" key="3">
    <source>
        <dbReference type="Pfam" id="PF05057"/>
    </source>
</evidence>
<protein>
    <recommendedName>
        <fullName evidence="3">DUF676 domain-containing protein</fullName>
    </recommendedName>
</protein>
<sequence length="366" mass="41075">MTTLIPRVARTRWLLQNVPRRPTSTPTNILKPTSLLRKSMSLSLSTTCCCCSVEKKERVDKIKKAENTDTGEQKKTDSDPRINDLGRAIEDDYATIRETYATPKHPVVLAHGLLGFDELRLAGSLLPGVHYWRGITDAMRANGIEVIIASVPASGSIEERALKLSQDIASKANGKSVNIIAHSMGGLDARYMISRLQPDNVNVLSLTTVATPHRGSSFADFVFQELGPSYIPHFYRWFERVGISTGAFKQLTTKYMREEFNPKTPDAPGVRYFSYGATVHPSVWSAFRQPHRVVERMEGPNDGLVSVESAKWGTYKGTLVDVSHLDLINWTNRLRWMMWQLVGNERKFNAIAFYLDIADMLSKEGL</sequence>
<organism evidence="4 5">
    <name type="scientific">Cadophora malorum</name>
    <dbReference type="NCBI Taxonomy" id="108018"/>
    <lineage>
        <taxon>Eukaryota</taxon>
        <taxon>Fungi</taxon>
        <taxon>Dikarya</taxon>
        <taxon>Ascomycota</taxon>
        <taxon>Pezizomycotina</taxon>
        <taxon>Leotiomycetes</taxon>
        <taxon>Helotiales</taxon>
        <taxon>Ploettnerulaceae</taxon>
        <taxon>Cadophora</taxon>
    </lineage>
</organism>
<evidence type="ECO:0000256" key="2">
    <source>
        <dbReference type="SAM" id="MobiDB-lite"/>
    </source>
</evidence>